<protein>
    <submittedName>
        <fullName evidence="1">Uncharacterized protein</fullName>
    </submittedName>
</protein>
<keyword evidence="2" id="KW-1185">Reference proteome</keyword>
<dbReference type="EnsemblBacteria" id="BAD84781">
    <property type="protein sequence ID" value="BAD84781"/>
    <property type="gene ID" value="TK0592"/>
</dbReference>
<dbReference type="OrthoDB" id="100287at2157"/>
<dbReference type="FunCoup" id="Q5JFC2">
    <property type="interactions" value="1"/>
</dbReference>
<proteinExistence type="predicted"/>
<organism evidence="1 2">
    <name type="scientific">Thermococcus kodakarensis (strain ATCC BAA-918 / JCM 12380 / KOD1)</name>
    <name type="common">Pyrococcus kodakaraensis (strain KOD1)</name>
    <dbReference type="NCBI Taxonomy" id="69014"/>
    <lineage>
        <taxon>Archaea</taxon>
        <taxon>Methanobacteriati</taxon>
        <taxon>Methanobacteriota</taxon>
        <taxon>Thermococci</taxon>
        <taxon>Thermococcales</taxon>
        <taxon>Thermococcaceae</taxon>
        <taxon>Thermococcus</taxon>
    </lineage>
</organism>
<dbReference type="GeneID" id="78447107"/>
<dbReference type="eggNOG" id="arCOG06585">
    <property type="taxonomic scope" value="Archaea"/>
</dbReference>
<dbReference type="PATRIC" id="fig|69014.16.peg.574"/>
<dbReference type="RefSeq" id="WP_011249547.1">
    <property type="nucleotide sequence ID" value="NC_006624.1"/>
</dbReference>
<accession>Q5JFC2</accession>
<dbReference type="InParanoid" id="Q5JFC2"/>
<reference evidence="1 2" key="1">
    <citation type="journal article" date="2005" name="Genome Res.">
        <title>Complete genome sequence of the hyperthermophilic archaeon Thermococcus kodakaraensis KOD1 and comparison with Pyrococcus genomes.</title>
        <authorList>
            <person name="Fukui T."/>
            <person name="Atomi H."/>
            <person name="Kanai T."/>
            <person name="Matsumi R."/>
            <person name="Fujiwara S."/>
            <person name="Imanaka T."/>
        </authorList>
    </citation>
    <scope>NUCLEOTIDE SEQUENCE [LARGE SCALE GENOMIC DNA]</scope>
    <source>
        <strain evidence="2">ATCC BAA-918 / JCM 12380 / KOD1</strain>
    </source>
</reference>
<name>Q5JFC2_THEKO</name>
<dbReference type="HOGENOM" id="CLU_644987_0_0_2"/>
<evidence type="ECO:0000313" key="1">
    <source>
        <dbReference type="EMBL" id="BAD84781.1"/>
    </source>
</evidence>
<evidence type="ECO:0000313" key="2">
    <source>
        <dbReference type="Proteomes" id="UP000000536"/>
    </source>
</evidence>
<gene>
    <name evidence="1" type="ordered locus">TK0592</name>
</gene>
<dbReference type="Proteomes" id="UP000000536">
    <property type="component" value="Chromosome"/>
</dbReference>
<dbReference type="EMBL" id="AP006878">
    <property type="protein sequence ID" value="BAD84781.1"/>
    <property type="molecule type" value="Genomic_DNA"/>
</dbReference>
<dbReference type="STRING" id="69014.TK0592"/>
<sequence length="459" mass="53768">MASGLDKYLKLSKYEGTPIRTLEELSKFQKAHTKLMNIILNLATPTPKFPNDLYKKGYRIVQNSIEAHIHFRNVEKEDLNGKGVTPDIILPNYEKEHIVVFECKSFQANHEQLQKYLYLIEHPEIIIDQARIPFKKRPTQLKADVSYFSYKDIDNNETLSNETRIQIIRIIEINPPDKSEDPTNPVVKEIELVKGEYKNPELNQVFPIKWRLKDKPSYVLFPFDPNDDAEIFQIHIINKLIEFATLGQELPTKGMVFKDDIIIPKGKIIKKSELPIDDPNEQDQKWEQLLNTLEKIAPGKYEVEEDEIRISEDILLLKAGKALDEMRAELIMLIDLEVDMNTLTEREFTTGELAHELYTSSAYSIYQFLHGEYRDLIKKRVNDSLKRLSTGPLKGYLKRNHRHKHAWRIKIIDKKQIPMFRETCGKAVRELESKFKTKYIDEYIKIFLTPKTTPKDKRS</sequence>
<dbReference type="KEGG" id="tko:TK0592"/>
<dbReference type="AlphaFoldDB" id="Q5JFC2"/>